<sequence>MPKVTYVQPDGTSRTVDATVGRSLMQVALDHGVDGIVAECGGNAMCATCHVYVAPERLDDLGPLCSDEEEMLDCTASPRAATSRLSCQLPVTEDLDGLVLRLPEEQL</sequence>
<evidence type="ECO:0000313" key="9">
    <source>
        <dbReference type="Proteomes" id="UP001236014"/>
    </source>
</evidence>
<dbReference type="AlphaFoldDB" id="A0A9Y2MYU4"/>
<dbReference type="Proteomes" id="UP001236014">
    <property type="component" value="Chromosome"/>
</dbReference>
<evidence type="ECO:0000259" key="7">
    <source>
        <dbReference type="PROSITE" id="PS51085"/>
    </source>
</evidence>
<evidence type="ECO:0000313" key="8">
    <source>
        <dbReference type="EMBL" id="WIX80247.1"/>
    </source>
</evidence>
<dbReference type="RefSeq" id="WP_285970882.1">
    <property type="nucleotide sequence ID" value="NZ_CP127294.1"/>
</dbReference>
<dbReference type="PRINTS" id="PR00355">
    <property type="entry name" value="ADRENODOXIN"/>
</dbReference>
<dbReference type="Gene3D" id="3.10.20.30">
    <property type="match status" value="1"/>
</dbReference>
<dbReference type="EMBL" id="CP127294">
    <property type="protein sequence ID" value="WIX80247.1"/>
    <property type="molecule type" value="Genomic_DNA"/>
</dbReference>
<dbReference type="InterPro" id="IPR036010">
    <property type="entry name" value="2Fe-2S_ferredoxin-like_sf"/>
</dbReference>
<comment type="similarity">
    <text evidence="1">Belongs to the adrenodoxin/putidaredoxin family.</text>
</comment>
<keyword evidence="5" id="KW-0411">Iron-sulfur</keyword>
<dbReference type="GO" id="GO:0046872">
    <property type="term" value="F:metal ion binding"/>
    <property type="evidence" value="ECO:0007669"/>
    <property type="project" value="UniProtKB-KW"/>
</dbReference>
<evidence type="ECO:0000256" key="1">
    <source>
        <dbReference type="ARBA" id="ARBA00010914"/>
    </source>
</evidence>
<dbReference type="PANTHER" id="PTHR23426">
    <property type="entry name" value="FERREDOXIN/ADRENODOXIN"/>
    <property type="match status" value="1"/>
</dbReference>
<dbReference type="InterPro" id="IPR001041">
    <property type="entry name" value="2Fe-2S_ferredoxin-type"/>
</dbReference>
<evidence type="ECO:0000256" key="6">
    <source>
        <dbReference type="ARBA" id="ARBA00034078"/>
    </source>
</evidence>
<dbReference type="InterPro" id="IPR012675">
    <property type="entry name" value="Beta-grasp_dom_sf"/>
</dbReference>
<proteinExistence type="inferred from homology"/>
<name>A0A9Y2MYU4_9PSEU</name>
<dbReference type="SUPFAM" id="SSF54292">
    <property type="entry name" value="2Fe-2S ferredoxin-like"/>
    <property type="match status" value="1"/>
</dbReference>
<keyword evidence="4" id="KW-0408">Iron</keyword>
<dbReference type="GO" id="GO:0140647">
    <property type="term" value="P:P450-containing electron transport chain"/>
    <property type="evidence" value="ECO:0007669"/>
    <property type="project" value="InterPro"/>
</dbReference>
<dbReference type="KEGG" id="acab:QRX50_05510"/>
<reference evidence="8 9" key="1">
    <citation type="submission" date="2023-06" db="EMBL/GenBank/DDBJ databases">
        <authorList>
            <person name="Oyuntsetseg B."/>
            <person name="Kim S.B."/>
        </authorList>
    </citation>
    <scope>NUCLEOTIDE SEQUENCE [LARGE SCALE GENOMIC DNA]</scope>
    <source>
        <strain evidence="8 9">2-15</strain>
    </source>
</reference>
<keyword evidence="3" id="KW-0479">Metal-binding</keyword>
<organism evidence="8 9">
    <name type="scientific">Amycolatopsis carbonis</name>
    <dbReference type="NCBI Taxonomy" id="715471"/>
    <lineage>
        <taxon>Bacteria</taxon>
        <taxon>Bacillati</taxon>
        <taxon>Actinomycetota</taxon>
        <taxon>Actinomycetes</taxon>
        <taxon>Pseudonocardiales</taxon>
        <taxon>Pseudonocardiaceae</taxon>
        <taxon>Amycolatopsis</taxon>
    </lineage>
</organism>
<protein>
    <submittedName>
        <fullName evidence="8">2Fe-2S iron-sulfur cluster-binding protein</fullName>
    </submittedName>
</protein>
<dbReference type="CDD" id="cd00207">
    <property type="entry name" value="fer2"/>
    <property type="match status" value="1"/>
</dbReference>
<accession>A0A9Y2MYU4</accession>
<keyword evidence="2" id="KW-0001">2Fe-2S</keyword>
<dbReference type="GO" id="GO:0005829">
    <property type="term" value="C:cytosol"/>
    <property type="evidence" value="ECO:0007669"/>
    <property type="project" value="TreeGrafter"/>
</dbReference>
<keyword evidence="9" id="KW-1185">Reference proteome</keyword>
<comment type="cofactor">
    <cofactor evidence="6">
        <name>[2Fe-2S] cluster</name>
        <dbReference type="ChEBI" id="CHEBI:190135"/>
    </cofactor>
</comment>
<evidence type="ECO:0000256" key="2">
    <source>
        <dbReference type="ARBA" id="ARBA00022714"/>
    </source>
</evidence>
<dbReference type="GO" id="GO:0051537">
    <property type="term" value="F:2 iron, 2 sulfur cluster binding"/>
    <property type="evidence" value="ECO:0007669"/>
    <property type="project" value="UniProtKB-KW"/>
</dbReference>
<feature type="domain" description="2Fe-2S ferredoxin-type" evidence="7">
    <location>
        <begin position="2"/>
        <end position="106"/>
    </location>
</feature>
<evidence type="ECO:0000256" key="4">
    <source>
        <dbReference type="ARBA" id="ARBA00023004"/>
    </source>
</evidence>
<gene>
    <name evidence="8" type="ORF">QRX50_05510</name>
</gene>
<dbReference type="PROSITE" id="PS51085">
    <property type="entry name" value="2FE2S_FER_2"/>
    <property type="match status" value="1"/>
</dbReference>
<dbReference type="InterPro" id="IPR001055">
    <property type="entry name" value="Adrenodoxin-like"/>
</dbReference>
<dbReference type="GO" id="GO:0009055">
    <property type="term" value="F:electron transfer activity"/>
    <property type="evidence" value="ECO:0007669"/>
    <property type="project" value="TreeGrafter"/>
</dbReference>
<evidence type="ECO:0000256" key="5">
    <source>
        <dbReference type="ARBA" id="ARBA00023014"/>
    </source>
</evidence>
<dbReference type="PANTHER" id="PTHR23426:SF65">
    <property type="entry name" value="FERREDOXIN-2, MITOCHONDRIAL"/>
    <property type="match status" value="1"/>
</dbReference>
<evidence type="ECO:0000256" key="3">
    <source>
        <dbReference type="ARBA" id="ARBA00022723"/>
    </source>
</evidence>
<dbReference type="Pfam" id="PF00111">
    <property type="entry name" value="Fer2"/>
    <property type="match status" value="1"/>
</dbReference>